<feature type="region of interest" description="Disordered" evidence="5">
    <location>
        <begin position="262"/>
        <end position="281"/>
    </location>
</feature>
<dbReference type="PROSITE" id="PS50089">
    <property type="entry name" value="ZF_RING_2"/>
    <property type="match status" value="1"/>
</dbReference>
<feature type="compositionally biased region" description="Polar residues" evidence="5">
    <location>
        <begin position="315"/>
        <end position="346"/>
    </location>
</feature>
<dbReference type="InterPro" id="IPR049627">
    <property type="entry name" value="SLX8"/>
</dbReference>
<dbReference type="Pfam" id="PF13920">
    <property type="entry name" value="zf-C3HC4_3"/>
    <property type="match status" value="1"/>
</dbReference>
<feature type="region of interest" description="Disordered" evidence="5">
    <location>
        <begin position="312"/>
        <end position="373"/>
    </location>
</feature>
<keyword evidence="8" id="KW-1185">Reference proteome</keyword>
<dbReference type="GO" id="GO:0140082">
    <property type="term" value="F:SUMO-ubiquitin ligase activity"/>
    <property type="evidence" value="ECO:0007669"/>
    <property type="project" value="TreeGrafter"/>
</dbReference>
<keyword evidence="3" id="KW-0862">Zinc</keyword>
<dbReference type="SMART" id="SM00184">
    <property type="entry name" value="RING"/>
    <property type="match status" value="1"/>
</dbReference>
<dbReference type="Gene3D" id="3.30.40.10">
    <property type="entry name" value="Zinc/RING finger domain, C3HC4 (zinc finger)"/>
    <property type="match status" value="1"/>
</dbReference>
<dbReference type="GO" id="GO:0033768">
    <property type="term" value="C:SUMO-targeted ubiquitin ligase complex"/>
    <property type="evidence" value="ECO:0007669"/>
    <property type="project" value="TreeGrafter"/>
</dbReference>
<evidence type="ECO:0000256" key="1">
    <source>
        <dbReference type="ARBA" id="ARBA00022723"/>
    </source>
</evidence>
<reference evidence="7" key="1">
    <citation type="submission" date="2021-06" db="EMBL/GenBank/DDBJ databases">
        <authorList>
            <person name="Kallberg Y."/>
            <person name="Tangrot J."/>
            <person name="Rosling A."/>
        </authorList>
    </citation>
    <scope>NUCLEOTIDE SEQUENCE</scope>
    <source>
        <strain evidence="7">AZ414A</strain>
    </source>
</reference>
<dbReference type="OrthoDB" id="6270329at2759"/>
<dbReference type="InterPro" id="IPR001841">
    <property type="entry name" value="Znf_RING"/>
</dbReference>
<dbReference type="SUPFAM" id="SSF57850">
    <property type="entry name" value="RING/U-box"/>
    <property type="match status" value="1"/>
</dbReference>
<dbReference type="GO" id="GO:0032183">
    <property type="term" value="F:SUMO binding"/>
    <property type="evidence" value="ECO:0007669"/>
    <property type="project" value="TreeGrafter"/>
</dbReference>
<organism evidence="7 8">
    <name type="scientific">Diversispora eburnea</name>
    <dbReference type="NCBI Taxonomy" id="1213867"/>
    <lineage>
        <taxon>Eukaryota</taxon>
        <taxon>Fungi</taxon>
        <taxon>Fungi incertae sedis</taxon>
        <taxon>Mucoromycota</taxon>
        <taxon>Glomeromycotina</taxon>
        <taxon>Glomeromycetes</taxon>
        <taxon>Diversisporales</taxon>
        <taxon>Diversisporaceae</taxon>
        <taxon>Diversispora</taxon>
    </lineage>
</organism>
<dbReference type="GO" id="GO:0061630">
    <property type="term" value="F:ubiquitin protein ligase activity"/>
    <property type="evidence" value="ECO:0007669"/>
    <property type="project" value="InterPro"/>
</dbReference>
<evidence type="ECO:0000256" key="5">
    <source>
        <dbReference type="SAM" id="MobiDB-lite"/>
    </source>
</evidence>
<dbReference type="AlphaFoldDB" id="A0A9N8VVJ1"/>
<protein>
    <submittedName>
        <fullName evidence="7">9071_t:CDS:1</fullName>
    </submittedName>
</protein>
<comment type="caution">
    <text evidence="7">The sequence shown here is derived from an EMBL/GenBank/DDBJ whole genome shotgun (WGS) entry which is preliminary data.</text>
</comment>
<dbReference type="Proteomes" id="UP000789706">
    <property type="component" value="Unassembled WGS sequence"/>
</dbReference>
<sequence>MESKNIIANNTEPHEIRIARRRRKRSQELYIHGIPSSSNTENAELLRSKRRTVDSNGEISIQSSDGPDLPPICCPYELSTNGGITLPPIRSVVPIGSSNITNDIPVIDLTKSPPSRSSPLRPSIHNTTQQIIIDLTSSPIIDPTPTRRGYPESSHEVIVIEDDTPNTSPYNRSRELSSPENVIQETLSFAFTSSRTPEVSFENAIHETPSSTFTCFTASGTSERSQLEFANLRPSPRNDILNDRPTPVLEYYDGTNVSAQIPLDNGRNVGDGTQGSTNQIFSNSPLTIANLTRDTRDSILYHPKDPIYPFPSFHNYRNNQSDNIPSSSLLHNQGDNTPPLHQTPSFHQRDNTPPFHNQRESTQRSSTPPVLYHHSTPPLLYHTHQAPPPIHLSTTIDLRERKITPPHLISLQNALPQGGLVSSYPPNSQINLSSKPLKVKCSICLDPPHDVASTSCGHIFCFVCISMAVKTQKMCALCRKPLKRRQIKRLEFKVKN</sequence>
<keyword evidence="2 4" id="KW-0863">Zinc-finger</keyword>
<keyword evidence="1" id="KW-0479">Metal-binding</keyword>
<dbReference type="PANTHER" id="PTHR47094:SF1">
    <property type="entry name" value="RING-TYPE E3 UBIQUITIN TRANSFERASE"/>
    <property type="match status" value="1"/>
</dbReference>
<evidence type="ECO:0000256" key="4">
    <source>
        <dbReference type="PROSITE-ProRule" id="PRU00175"/>
    </source>
</evidence>
<evidence type="ECO:0000313" key="7">
    <source>
        <dbReference type="EMBL" id="CAG8467894.1"/>
    </source>
</evidence>
<evidence type="ECO:0000259" key="6">
    <source>
        <dbReference type="PROSITE" id="PS50089"/>
    </source>
</evidence>
<dbReference type="EMBL" id="CAJVPK010000179">
    <property type="protein sequence ID" value="CAG8467894.1"/>
    <property type="molecule type" value="Genomic_DNA"/>
</dbReference>
<dbReference type="PANTHER" id="PTHR47094">
    <property type="entry name" value="ELFLESS, ISOFORM B"/>
    <property type="match status" value="1"/>
</dbReference>
<name>A0A9N8VVJ1_9GLOM</name>
<proteinExistence type="predicted"/>
<accession>A0A9N8VVJ1</accession>
<feature type="domain" description="RING-type" evidence="6">
    <location>
        <begin position="441"/>
        <end position="479"/>
    </location>
</feature>
<dbReference type="GO" id="GO:0008270">
    <property type="term" value="F:zinc ion binding"/>
    <property type="evidence" value="ECO:0007669"/>
    <property type="project" value="UniProtKB-KW"/>
</dbReference>
<evidence type="ECO:0000256" key="2">
    <source>
        <dbReference type="ARBA" id="ARBA00022771"/>
    </source>
</evidence>
<dbReference type="InterPro" id="IPR013083">
    <property type="entry name" value="Znf_RING/FYVE/PHD"/>
</dbReference>
<dbReference type="PROSITE" id="PS00518">
    <property type="entry name" value="ZF_RING_1"/>
    <property type="match status" value="1"/>
</dbReference>
<evidence type="ECO:0000313" key="8">
    <source>
        <dbReference type="Proteomes" id="UP000789706"/>
    </source>
</evidence>
<gene>
    <name evidence="7" type="ORF">DEBURN_LOCUS3010</name>
</gene>
<dbReference type="InterPro" id="IPR017907">
    <property type="entry name" value="Znf_RING_CS"/>
</dbReference>
<dbReference type="GO" id="GO:0006511">
    <property type="term" value="P:ubiquitin-dependent protein catabolic process"/>
    <property type="evidence" value="ECO:0007669"/>
    <property type="project" value="TreeGrafter"/>
</dbReference>
<evidence type="ECO:0000256" key="3">
    <source>
        <dbReference type="ARBA" id="ARBA00022833"/>
    </source>
</evidence>